<evidence type="ECO:0000313" key="4">
    <source>
        <dbReference type="Proteomes" id="UP000635477"/>
    </source>
</evidence>
<dbReference type="PANTHER" id="PTHR43201:SF8">
    <property type="entry name" value="ACYL-COA SYNTHETASE FAMILY MEMBER 3"/>
    <property type="match status" value="1"/>
</dbReference>
<dbReference type="PANTHER" id="PTHR43201">
    <property type="entry name" value="ACYL-COA SYNTHETASE"/>
    <property type="match status" value="1"/>
</dbReference>
<dbReference type="OrthoDB" id="429813at2759"/>
<protein>
    <recommendedName>
        <fullName evidence="2">AMP-dependent synthetase/ligase domain-containing protein</fullName>
    </recommendedName>
</protein>
<name>A0A8H4ULE7_9HYPO</name>
<evidence type="ECO:0000259" key="2">
    <source>
        <dbReference type="Pfam" id="PF00501"/>
    </source>
</evidence>
<organism evidence="3 4">
    <name type="scientific">Fusarium zealandicum</name>
    <dbReference type="NCBI Taxonomy" id="1053134"/>
    <lineage>
        <taxon>Eukaryota</taxon>
        <taxon>Fungi</taxon>
        <taxon>Dikarya</taxon>
        <taxon>Ascomycota</taxon>
        <taxon>Pezizomycotina</taxon>
        <taxon>Sordariomycetes</taxon>
        <taxon>Hypocreomycetidae</taxon>
        <taxon>Hypocreales</taxon>
        <taxon>Nectriaceae</taxon>
        <taxon>Fusarium</taxon>
        <taxon>Fusarium staphyleae species complex</taxon>
    </lineage>
</organism>
<reference evidence="3" key="2">
    <citation type="submission" date="2020-05" db="EMBL/GenBank/DDBJ databases">
        <authorList>
            <person name="Kim H.-S."/>
            <person name="Proctor R.H."/>
            <person name="Brown D.W."/>
        </authorList>
    </citation>
    <scope>NUCLEOTIDE SEQUENCE</scope>
    <source>
        <strain evidence="3">NRRL 22465</strain>
    </source>
</reference>
<evidence type="ECO:0000313" key="3">
    <source>
        <dbReference type="EMBL" id="KAF4979159.1"/>
    </source>
</evidence>
<feature type="domain" description="AMP-dependent synthetase/ligase" evidence="2">
    <location>
        <begin position="12"/>
        <end position="328"/>
    </location>
</feature>
<dbReference type="Gene3D" id="3.40.50.12780">
    <property type="entry name" value="N-terminal domain of ligase-like"/>
    <property type="match status" value="1"/>
</dbReference>
<dbReference type="GO" id="GO:0031956">
    <property type="term" value="F:medium-chain fatty acid-CoA ligase activity"/>
    <property type="evidence" value="ECO:0007669"/>
    <property type="project" value="TreeGrafter"/>
</dbReference>
<dbReference type="Proteomes" id="UP000635477">
    <property type="component" value="Unassembled WGS sequence"/>
</dbReference>
<dbReference type="EMBL" id="JABEYC010000316">
    <property type="protein sequence ID" value="KAF4979159.1"/>
    <property type="molecule type" value="Genomic_DNA"/>
</dbReference>
<sequence>MSVFQTHLSTLQARVAEHPTTPALRIPDVGSGETNWIDIPYSQFQDDVETTARYWAHEFSKRGFHDRSVIGLWLKGISYTDLVHLWAISRAGFIPQPISLRMTDPAVTYELLDRAGAVGLIHDPSFKSLLENSPVPAWPAGGIMASDLQHLPLPELWRPSHADDITMIYHTSGSSSGRPQLVPMTALWLDFTIEKTSELLPSSPESKGQQVTVPAGSFCHIGSTLTFIDSIRRSGCFILPTMIPYPVSELRRIIDDCGLTILTMFSAFVSKVFDEARRDSSLLGSLQRLDNVIYGGQALDSADETWARESGLGPVNVFAGTEVGVMLVSSEHYTEAGYLLEVFNGSNYEFIPVPASSDASEKLLELVVPPESRDCPAPSLRSLEDGKFHTGDLFVEVSPGQYQAKGRQDDWIKMETALRCDTGSLERNAMESCGSDLISAAVVVGAERSSPVLIVEPKDGASDEEISHLKDKILARITAFHKRRYVHERIDDTRFILVVPRGTLPRTATKGNIQRKKVEESLRNELDKIYS</sequence>
<reference evidence="3" key="1">
    <citation type="journal article" date="2020" name="BMC Genomics">
        <title>Correction to: Identification and distribution of gene clusters required for synthesis of sphingolipid metabolism inhibitors in diverse species of the filamentous fungus Fusarium.</title>
        <authorList>
            <person name="Kim H.S."/>
            <person name="Lohmar J.M."/>
            <person name="Busman M."/>
            <person name="Brown D.W."/>
            <person name="Naumann T.A."/>
            <person name="Divon H.H."/>
            <person name="Lysoe E."/>
            <person name="Uhlig S."/>
            <person name="Proctor R.H."/>
        </authorList>
    </citation>
    <scope>NUCLEOTIDE SEQUENCE</scope>
    <source>
        <strain evidence="3">NRRL 22465</strain>
    </source>
</reference>
<proteinExistence type="inferred from homology"/>
<gene>
    <name evidence="3" type="ORF">FZEAL_4587</name>
</gene>
<keyword evidence="4" id="KW-1185">Reference proteome</keyword>
<comment type="similarity">
    <text evidence="1">Belongs to the ATP-dependent AMP-binding enzyme family.</text>
</comment>
<dbReference type="AlphaFoldDB" id="A0A8H4ULE7"/>
<dbReference type="GO" id="GO:0006631">
    <property type="term" value="P:fatty acid metabolic process"/>
    <property type="evidence" value="ECO:0007669"/>
    <property type="project" value="TreeGrafter"/>
</dbReference>
<dbReference type="Pfam" id="PF23562">
    <property type="entry name" value="AMP-binding_C_3"/>
    <property type="match status" value="1"/>
</dbReference>
<accession>A0A8H4ULE7</accession>
<comment type="caution">
    <text evidence="3">The sequence shown here is derived from an EMBL/GenBank/DDBJ whole genome shotgun (WGS) entry which is preliminary data.</text>
</comment>
<dbReference type="InterPro" id="IPR042099">
    <property type="entry name" value="ANL_N_sf"/>
</dbReference>
<dbReference type="InterPro" id="IPR000873">
    <property type="entry name" value="AMP-dep_synth/lig_dom"/>
</dbReference>
<dbReference type="SUPFAM" id="SSF56801">
    <property type="entry name" value="Acetyl-CoA synthetase-like"/>
    <property type="match status" value="1"/>
</dbReference>
<dbReference type="Pfam" id="PF00501">
    <property type="entry name" value="AMP-binding"/>
    <property type="match status" value="1"/>
</dbReference>
<evidence type="ECO:0000256" key="1">
    <source>
        <dbReference type="ARBA" id="ARBA00006432"/>
    </source>
</evidence>